<dbReference type="GO" id="GO:0005524">
    <property type="term" value="F:ATP binding"/>
    <property type="evidence" value="ECO:0007669"/>
    <property type="project" value="InterPro"/>
</dbReference>
<proteinExistence type="inferred from homology"/>
<keyword evidence="8" id="KW-1185">Reference proteome</keyword>
<dbReference type="Proteomes" id="UP001345219">
    <property type="component" value="Chromosome 6"/>
</dbReference>
<dbReference type="PRINTS" id="PR00119">
    <property type="entry name" value="CATATPASE"/>
</dbReference>
<organism evidence="7 8">
    <name type="scientific">Trapa incisa</name>
    <dbReference type="NCBI Taxonomy" id="236973"/>
    <lineage>
        <taxon>Eukaryota</taxon>
        <taxon>Viridiplantae</taxon>
        <taxon>Streptophyta</taxon>
        <taxon>Embryophyta</taxon>
        <taxon>Tracheophyta</taxon>
        <taxon>Spermatophyta</taxon>
        <taxon>Magnoliopsida</taxon>
        <taxon>eudicotyledons</taxon>
        <taxon>Gunneridae</taxon>
        <taxon>Pentapetalae</taxon>
        <taxon>rosids</taxon>
        <taxon>malvids</taxon>
        <taxon>Myrtales</taxon>
        <taxon>Lythraceae</taxon>
        <taxon>Trapa</taxon>
    </lineage>
</organism>
<reference evidence="7 8" key="1">
    <citation type="journal article" date="2023" name="Hortic Res">
        <title>Pangenome of water caltrop reveals structural variations and asymmetric subgenome divergence after allopolyploidization.</title>
        <authorList>
            <person name="Zhang X."/>
            <person name="Chen Y."/>
            <person name="Wang L."/>
            <person name="Yuan Y."/>
            <person name="Fang M."/>
            <person name="Shi L."/>
            <person name="Lu R."/>
            <person name="Comes H.P."/>
            <person name="Ma Y."/>
            <person name="Chen Y."/>
            <person name="Huang G."/>
            <person name="Zhou Y."/>
            <person name="Zheng Z."/>
            <person name="Qiu Y."/>
        </authorList>
    </citation>
    <scope>NUCLEOTIDE SEQUENCE [LARGE SCALE GENOMIC DNA]</scope>
    <source>
        <tissue evidence="7">Roots</tissue>
    </source>
</reference>
<dbReference type="InterPro" id="IPR023298">
    <property type="entry name" value="ATPase_P-typ_TM_dom_sf"/>
</dbReference>
<dbReference type="PANTHER" id="PTHR48085">
    <property type="entry name" value="CADMIUM/ZINC-TRANSPORTING ATPASE HMA2-RELATED"/>
    <property type="match status" value="1"/>
</dbReference>
<evidence type="ECO:0000313" key="8">
    <source>
        <dbReference type="Proteomes" id="UP001345219"/>
    </source>
</evidence>
<gene>
    <name evidence="7" type="ORF">SAY87_007395</name>
</gene>
<dbReference type="PROSITE" id="PS00154">
    <property type="entry name" value="ATPASE_E1_E2"/>
    <property type="match status" value="1"/>
</dbReference>
<comment type="caution">
    <text evidence="7">The sequence shown here is derived from an EMBL/GenBank/DDBJ whole genome shotgun (WGS) entry which is preliminary data.</text>
</comment>
<keyword evidence="3 6" id="KW-0812">Transmembrane</keyword>
<protein>
    <submittedName>
        <fullName evidence="7">Uncharacterized protein</fullName>
    </submittedName>
</protein>
<dbReference type="InterPro" id="IPR051014">
    <property type="entry name" value="Cation_Transport_ATPase_IB"/>
</dbReference>
<dbReference type="PANTHER" id="PTHR48085:SF5">
    <property type="entry name" value="CADMIUM_ZINC-TRANSPORTING ATPASE HMA4-RELATED"/>
    <property type="match status" value="1"/>
</dbReference>
<evidence type="ECO:0000256" key="4">
    <source>
        <dbReference type="ARBA" id="ARBA00022989"/>
    </source>
</evidence>
<sequence length="326" mass="35005">MAKLVEEAQNKRSKTQMFVDKFAQYYTPAVVVASVCFFVVPIALGAHNRDRWFHLALVVLVSGCPCALVLSTPVATFCALTKAARSGLLIKGGDYLETLAKIKTVALDKTGTITRGEFAVAEFKSLSIEISHDTLLYWVSSIERKSSHPLAAAVVQYGRSSGVVPKPENVEDFQNYPGEGIYGRIDGNNVFIGSKKIATRAGSQIVLGPENESAMEGKTAAYVFLRAELVGVFRLSDKCRTGVVEAIKELKSWNIRSVMLTGDSIATAMDAQNQLKKNGPAAMVGDGINDAPALATADIGTSMGISGSSLATETGHMILMLNDRFF</sequence>
<comment type="subcellular location">
    <subcellularLocation>
        <location evidence="1">Membrane</location>
    </subcellularLocation>
</comment>
<accession>A0AAN7K4A6</accession>
<dbReference type="AlphaFoldDB" id="A0AAN7K4A6"/>
<comment type="similarity">
    <text evidence="2">Belongs to the cation transport ATPase (P-type) (TC 3.A.3) family. Type IB subfamily.</text>
</comment>
<dbReference type="Pfam" id="PF00702">
    <property type="entry name" value="Hydrolase"/>
    <property type="match status" value="1"/>
</dbReference>
<dbReference type="FunFam" id="3.40.1110.10:FF:000043">
    <property type="entry name" value="Putative cadmium/zinc-transporting ATPase 3"/>
    <property type="match status" value="1"/>
</dbReference>
<name>A0AAN7K4A6_9MYRT</name>
<evidence type="ECO:0000256" key="5">
    <source>
        <dbReference type="ARBA" id="ARBA00023136"/>
    </source>
</evidence>
<feature type="transmembrane region" description="Helical" evidence="6">
    <location>
        <begin position="25"/>
        <end position="45"/>
    </location>
</feature>
<dbReference type="GO" id="GO:0016020">
    <property type="term" value="C:membrane"/>
    <property type="evidence" value="ECO:0007669"/>
    <property type="project" value="UniProtKB-SubCell"/>
</dbReference>
<evidence type="ECO:0000313" key="7">
    <source>
        <dbReference type="EMBL" id="KAK4757268.1"/>
    </source>
</evidence>
<dbReference type="InterPro" id="IPR018303">
    <property type="entry name" value="ATPase_P-typ_P_site"/>
</dbReference>
<keyword evidence="4 6" id="KW-1133">Transmembrane helix</keyword>
<dbReference type="GO" id="GO:0016887">
    <property type="term" value="F:ATP hydrolysis activity"/>
    <property type="evidence" value="ECO:0007669"/>
    <property type="project" value="InterPro"/>
</dbReference>
<dbReference type="InterPro" id="IPR036412">
    <property type="entry name" value="HAD-like_sf"/>
</dbReference>
<evidence type="ECO:0000256" key="2">
    <source>
        <dbReference type="ARBA" id="ARBA00006024"/>
    </source>
</evidence>
<dbReference type="EMBL" id="JAXIOK010000013">
    <property type="protein sequence ID" value="KAK4757268.1"/>
    <property type="molecule type" value="Genomic_DNA"/>
</dbReference>
<dbReference type="InterPro" id="IPR023214">
    <property type="entry name" value="HAD_sf"/>
</dbReference>
<dbReference type="NCBIfam" id="TIGR01494">
    <property type="entry name" value="ATPase_P-type"/>
    <property type="match status" value="1"/>
</dbReference>
<dbReference type="SUPFAM" id="SSF81665">
    <property type="entry name" value="Calcium ATPase, transmembrane domain M"/>
    <property type="match status" value="1"/>
</dbReference>
<evidence type="ECO:0000256" key="1">
    <source>
        <dbReference type="ARBA" id="ARBA00004370"/>
    </source>
</evidence>
<dbReference type="Gene3D" id="3.40.1110.10">
    <property type="entry name" value="Calcium-transporting ATPase, cytoplasmic domain N"/>
    <property type="match status" value="1"/>
</dbReference>
<evidence type="ECO:0000256" key="6">
    <source>
        <dbReference type="SAM" id="Phobius"/>
    </source>
</evidence>
<dbReference type="SUPFAM" id="SSF56784">
    <property type="entry name" value="HAD-like"/>
    <property type="match status" value="1"/>
</dbReference>
<feature type="transmembrane region" description="Helical" evidence="6">
    <location>
        <begin position="52"/>
        <end position="70"/>
    </location>
</feature>
<dbReference type="InterPro" id="IPR023299">
    <property type="entry name" value="ATPase_P-typ_cyto_dom_N"/>
</dbReference>
<dbReference type="InterPro" id="IPR001757">
    <property type="entry name" value="P_typ_ATPase"/>
</dbReference>
<evidence type="ECO:0000256" key="3">
    <source>
        <dbReference type="ARBA" id="ARBA00022692"/>
    </source>
</evidence>
<dbReference type="GO" id="GO:0022857">
    <property type="term" value="F:transmembrane transporter activity"/>
    <property type="evidence" value="ECO:0007669"/>
    <property type="project" value="TreeGrafter"/>
</dbReference>
<dbReference type="Gene3D" id="3.40.50.1000">
    <property type="entry name" value="HAD superfamily/HAD-like"/>
    <property type="match status" value="2"/>
</dbReference>
<keyword evidence="5 6" id="KW-0472">Membrane</keyword>